<name>A0A6A6QI27_9PEZI</name>
<organism evidence="7 8">
    <name type="scientific">Lophium mytilinum</name>
    <dbReference type="NCBI Taxonomy" id="390894"/>
    <lineage>
        <taxon>Eukaryota</taxon>
        <taxon>Fungi</taxon>
        <taxon>Dikarya</taxon>
        <taxon>Ascomycota</taxon>
        <taxon>Pezizomycotina</taxon>
        <taxon>Dothideomycetes</taxon>
        <taxon>Pleosporomycetidae</taxon>
        <taxon>Mytilinidiales</taxon>
        <taxon>Mytilinidiaceae</taxon>
        <taxon>Lophium</taxon>
    </lineage>
</organism>
<comment type="subcellular location">
    <subcellularLocation>
        <location evidence="1">Membrane</location>
        <topology evidence="1">Multi-pass membrane protein</topology>
    </subcellularLocation>
</comment>
<protein>
    <recommendedName>
        <fullName evidence="9">DUF300-domain-containing protein</fullName>
    </recommendedName>
</protein>
<keyword evidence="3 6" id="KW-1133">Transmembrane helix</keyword>
<dbReference type="Pfam" id="PF03619">
    <property type="entry name" value="Solute_trans_a"/>
    <property type="match status" value="1"/>
</dbReference>
<proteinExistence type="predicted"/>
<evidence type="ECO:0000256" key="5">
    <source>
        <dbReference type="SAM" id="MobiDB-lite"/>
    </source>
</evidence>
<evidence type="ECO:0000256" key="2">
    <source>
        <dbReference type="ARBA" id="ARBA00022692"/>
    </source>
</evidence>
<dbReference type="PANTHER" id="PTHR23423">
    <property type="entry name" value="ORGANIC SOLUTE TRANSPORTER-RELATED"/>
    <property type="match status" value="1"/>
</dbReference>
<gene>
    <name evidence="7" type="ORF">BU16DRAFT_566032</name>
</gene>
<dbReference type="InterPro" id="IPR005178">
    <property type="entry name" value="Ostalpha/TMEM184C"/>
</dbReference>
<feature type="transmembrane region" description="Helical" evidence="6">
    <location>
        <begin position="287"/>
        <end position="306"/>
    </location>
</feature>
<accession>A0A6A6QI27</accession>
<dbReference type="OrthoDB" id="5348404at2759"/>
<evidence type="ECO:0000256" key="6">
    <source>
        <dbReference type="SAM" id="Phobius"/>
    </source>
</evidence>
<sequence>MSTAEQKAKDAAMQALLQAYKKAEETCTLPYFLSYAEPISGDFTYHKIITIVSGVCALITLAISLSHAYFHLTNYVNPGEQKQMIRIIITTPIYAIFNFWSARDYDQAGFLEPIAQLYECFALCSIFLLFLAYVAPHEETRLEFFHSLERQSRWKKGQKKHDNGSLKWFYVIWLCVFQLLPVRIITTTASEVIQGVICPLNQKNPKLAVVSVQSASTIIGLFAVLTFYHRLRPTLKPHGAMTKLLVFKCVIAVTLIQNALFSAFSSAGTLKPSKTASFRDLQTGTPAFMTCCEMLIFSIGFVWPFSPKPYLPGHTKQQYHKRYSTWHALKDVFNVWDIVSGVWFRYKVIAVFPFRTKPTPQIALPKSGTLKVWDTRYDRRASATVDSFNSENSDKSVGSSSEEESKEPAMVGRIQEV</sequence>
<feature type="region of interest" description="Disordered" evidence="5">
    <location>
        <begin position="384"/>
        <end position="417"/>
    </location>
</feature>
<dbReference type="SMART" id="SM01417">
    <property type="entry name" value="Solute_trans_a"/>
    <property type="match status" value="1"/>
</dbReference>
<evidence type="ECO:0000313" key="7">
    <source>
        <dbReference type="EMBL" id="KAF2491117.1"/>
    </source>
</evidence>
<dbReference type="AlphaFoldDB" id="A0A6A6QI27"/>
<feature type="transmembrane region" description="Helical" evidence="6">
    <location>
        <begin position="48"/>
        <end position="72"/>
    </location>
</feature>
<keyword evidence="4 6" id="KW-0472">Membrane</keyword>
<feature type="transmembrane region" description="Helical" evidence="6">
    <location>
        <begin position="207"/>
        <end position="228"/>
    </location>
</feature>
<feature type="compositionally biased region" description="Low complexity" evidence="5">
    <location>
        <begin position="389"/>
        <end position="400"/>
    </location>
</feature>
<dbReference type="GO" id="GO:0016020">
    <property type="term" value="C:membrane"/>
    <property type="evidence" value="ECO:0007669"/>
    <property type="project" value="UniProtKB-SubCell"/>
</dbReference>
<reference evidence="7" key="1">
    <citation type="journal article" date="2020" name="Stud. Mycol.">
        <title>101 Dothideomycetes genomes: a test case for predicting lifestyles and emergence of pathogens.</title>
        <authorList>
            <person name="Haridas S."/>
            <person name="Albert R."/>
            <person name="Binder M."/>
            <person name="Bloem J."/>
            <person name="Labutti K."/>
            <person name="Salamov A."/>
            <person name="Andreopoulos B."/>
            <person name="Baker S."/>
            <person name="Barry K."/>
            <person name="Bills G."/>
            <person name="Bluhm B."/>
            <person name="Cannon C."/>
            <person name="Castanera R."/>
            <person name="Culley D."/>
            <person name="Daum C."/>
            <person name="Ezra D."/>
            <person name="Gonzalez J."/>
            <person name="Henrissat B."/>
            <person name="Kuo A."/>
            <person name="Liang C."/>
            <person name="Lipzen A."/>
            <person name="Lutzoni F."/>
            <person name="Magnuson J."/>
            <person name="Mondo S."/>
            <person name="Nolan M."/>
            <person name="Ohm R."/>
            <person name="Pangilinan J."/>
            <person name="Park H.-J."/>
            <person name="Ramirez L."/>
            <person name="Alfaro M."/>
            <person name="Sun H."/>
            <person name="Tritt A."/>
            <person name="Yoshinaga Y."/>
            <person name="Zwiers L.-H."/>
            <person name="Turgeon B."/>
            <person name="Goodwin S."/>
            <person name="Spatafora J."/>
            <person name="Crous P."/>
            <person name="Grigoriev I."/>
        </authorList>
    </citation>
    <scope>NUCLEOTIDE SEQUENCE</scope>
    <source>
        <strain evidence="7">CBS 269.34</strain>
    </source>
</reference>
<feature type="transmembrane region" description="Helical" evidence="6">
    <location>
        <begin position="114"/>
        <end position="135"/>
    </location>
</feature>
<dbReference type="Proteomes" id="UP000799750">
    <property type="component" value="Unassembled WGS sequence"/>
</dbReference>
<keyword evidence="8" id="KW-1185">Reference proteome</keyword>
<evidence type="ECO:0000256" key="3">
    <source>
        <dbReference type="ARBA" id="ARBA00022989"/>
    </source>
</evidence>
<evidence type="ECO:0008006" key="9">
    <source>
        <dbReference type="Google" id="ProtNLM"/>
    </source>
</evidence>
<keyword evidence="2 6" id="KW-0812">Transmembrane</keyword>
<dbReference type="EMBL" id="MU004196">
    <property type="protein sequence ID" value="KAF2491117.1"/>
    <property type="molecule type" value="Genomic_DNA"/>
</dbReference>
<evidence type="ECO:0000256" key="4">
    <source>
        <dbReference type="ARBA" id="ARBA00023136"/>
    </source>
</evidence>
<evidence type="ECO:0000313" key="8">
    <source>
        <dbReference type="Proteomes" id="UP000799750"/>
    </source>
</evidence>
<evidence type="ECO:0000256" key="1">
    <source>
        <dbReference type="ARBA" id="ARBA00004141"/>
    </source>
</evidence>
<feature type="transmembrane region" description="Helical" evidence="6">
    <location>
        <begin position="168"/>
        <end position="187"/>
    </location>
</feature>
<feature type="transmembrane region" description="Helical" evidence="6">
    <location>
        <begin position="249"/>
        <end position="267"/>
    </location>
</feature>
<feature type="transmembrane region" description="Helical" evidence="6">
    <location>
        <begin position="84"/>
        <end position="102"/>
    </location>
</feature>